<dbReference type="InterPro" id="IPR016054">
    <property type="entry name" value="LY6_UPA_recep-like"/>
</dbReference>
<dbReference type="InterPro" id="IPR045860">
    <property type="entry name" value="Snake_toxin-like_sf"/>
</dbReference>
<evidence type="ECO:0000256" key="1">
    <source>
        <dbReference type="ARBA" id="ARBA00004236"/>
    </source>
</evidence>
<dbReference type="Pfam" id="PF00087">
    <property type="entry name" value="Toxin_TOLIP"/>
    <property type="match status" value="1"/>
</dbReference>
<dbReference type="SUPFAM" id="SSF57302">
    <property type="entry name" value="Snake toxin-like"/>
    <property type="match status" value="1"/>
</dbReference>
<name>K7FHJ1_PELSI</name>
<keyword evidence="5" id="KW-0325">Glycoprotein</keyword>
<dbReference type="EMBL" id="AGCU01105652">
    <property type="status" value="NOT_ANNOTATED_CDS"/>
    <property type="molecule type" value="Genomic_DNA"/>
</dbReference>
<dbReference type="SMART" id="SM00134">
    <property type="entry name" value="LU"/>
    <property type="match status" value="1"/>
</dbReference>
<gene>
    <name evidence="8" type="primary">PSCA</name>
</gene>
<feature type="chain" id="PRO_5003901710" evidence="6">
    <location>
        <begin position="21"/>
        <end position="124"/>
    </location>
</feature>
<organism evidence="8 9">
    <name type="scientific">Pelodiscus sinensis</name>
    <name type="common">Chinese softshell turtle</name>
    <name type="synonym">Trionyx sinensis</name>
    <dbReference type="NCBI Taxonomy" id="13735"/>
    <lineage>
        <taxon>Eukaryota</taxon>
        <taxon>Metazoa</taxon>
        <taxon>Chordata</taxon>
        <taxon>Craniata</taxon>
        <taxon>Vertebrata</taxon>
        <taxon>Euteleostomi</taxon>
        <taxon>Archelosauria</taxon>
        <taxon>Testudinata</taxon>
        <taxon>Testudines</taxon>
        <taxon>Cryptodira</taxon>
        <taxon>Trionychia</taxon>
        <taxon>Trionychidae</taxon>
        <taxon>Pelodiscus</taxon>
    </lineage>
</organism>
<dbReference type="InterPro" id="IPR051110">
    <property type="entry name" value="Ly-6/neurotoxin-like_GPI-ap"/>
</dbReference>
<dbReference type="Ensembl" id="ENSPSIT00000007542.1">
    <property type="protein sequence ID" value="ENSPSIP00000007501.1"/>
    <property type="gene ID" value="ENSPSIG00000006890.1"/>
</dbReference>
<keyword evidence="4" id="KW-0472">Membrane</keyword>
<sequence length="124" mass="12769">MKAFLITLLAAILCTQPGGSLKCYTCKTQLSNSNCQTSVECANGTTACKTDVINVVGLFSIINKECAATCEQRFQDFTVGKQNVSCCTTNGCNVNGAGSVAGSYPTLAAGLAASVVCVLLRNGL</sequence>
<protein>
    <submittedName>
        <fullName evidence="8">Prostate stem cell antigen</fullName>
    </submittedName>
</protein>
<dbReference type="Gene3D" id="2.10.60.10">
    <property type="entry name" value="CD59"/>
    <property type="match status" value="1"/>
</dbReference>
<dbReference type="InterPro" id="IPR035076">
    <property type="entry name" value="Toxin/TOLIP"/>
</dbReference>
<evidence type="ECO:0000256" key="3">
    <source>
        <dbReference type="ARBA" id="ARBA00022729"/>
    </source>
</evidence>
<reference evidence="9" key="2">
    <citation type="journal article" date="2013" name="Nat. Genet.">
        <title>The draft genomes of soft-shell turtle and green sea turtle yield insights into the development and evolution of the turtle-specific body plan.</title>
        <authorList>
            <person name="Wang Z."/>
            <person name="Pascual-Anaya J."/>
            <person name="Zadissa A."/>
            <person name="Li W."/>
            <person name="Niimura Y."/>
            <person name="Huang Z."/>
            <person name="Li C."/>
            <person name="White S."/>
            <person name="Xiong Z."/>
            <person name="Fang D."/>
            <person name="Wang B."/>
            <person name="Ming Y."/>
            <person name="Chen Y."/>
            <person name="Zheng Y."/>
            <person name="Kuraku S."/>
            <person name="Pignatelli M."/>
            <person name="Herrero J."/>
            <person name="Beal K."/>
            <person name="Nozawa M."/>
            <person name="Li Q."/>
            <person name="Wang J."/>
            <person name="Zhang H."/>
            <person name="Yu L."/>
            <person name="Shigenobu S."/>
            <person name="Wang J."/>
            <person name="Liu J."/>
            <person name="Flicek P."/>
            <person name="Searle S."/>
            <person name="Wang J."/>
            <person name="Kuratani S."/>
            <person name="Yin Y."/>
            <person name="Aken B."/>
            <person name="Zhang G."/>
            <person name="Irie N."/>
        </authorList>
    </citation>
    <scope>NUCLEOTIDE SEQUENCE [LARGE SCALE GENOMIC DNA]</scope>
    <source>
        <strain evidence="9">Daiwa-1</strain>
    </source>
</reference>
<keyword evidence="2" id="KW-1003">Cell membrane</keyword>
<feature type="signal peptide" evidence="6">
    <location>
        <begin position="1"/>
        <end position="20"/>
    </location>
</feature>
<dbReference type="PANTHER" id="PTHR16983:SF1">
    <property type="entry name" value="PROSTATE STEM CELL ANTIGEN"/>
    <property type="match status" value="1"/>
</dbReference>
<comment type="subcellular location">
    <subcellularLocation>
        <location evidence="1">Cell membrane</location>
    </subcellularLocation>
</comment>
<proteinExistence type="predicted"/>
<dbReference type="AlphaFoldDB" id="K7FHJ1"/>
<dbReference type="OMA" id="ISKGCTS"/>
<dbReference type="GO" id="GO:0070373">
    <property type="term" value="P:negative regulation of ERK1 and ERK2 cascade"/>
    <property type="evidence" value="ECO:0007669"/>
    <property type="project" value="Ensembl"/>
</dbReference>
<keyword evidence="9" id="KW-1185">Reference proteome</keyword>
<feature type="domain" description="UPAR/Ly6" evidence="7">
    <location>
        <begin position="21"/>
        <end position="107"/>
    </location>
</feature>
<evidence type="ECO:0000313" key="8">
    <source>
        <dbReference type="Ensembl" id="ENSPSIP00000007501.1"/>
    </source>
</evidence>
<dbReference type="EMBL" id="AGCU01105653">
    <property type="status" value="NOT_ANNOTATED_CDS"/>
    <property type="molecule type" value="Genomic_DNA"/>
</dbReference>
<dbReference type="CDD" id="cd23573">
    <property type="entry name" value="TFP_LU_ECD_PSCA"/>
    <property type="match status" value="1"/>
</dbReference>
<dbReference type="GO" id="GO:0005886">
    <property type="term" value="C:plasma membrane"/>
    <property type="evidence" value="ECO:0007669"/>
    <property type="project" value="UniProtKB-SubCell"/>
</dbReference>
<evidence type="ECO:0000259" key="7">
    <source>
        <dbReference type="SMART" id="SM00134"/>
    </source>
</evidence>
<evidence type="ECO:0000256" key="2">
    <source>
        <dbReference type="ARBA" id="ARBA00022475"/>
    </source>
</evidence>
<dbReference type="GO" id="GO:0030154">
    <property type="term" value="P:cell differentiation"/>
    <property type="evidence" value="ECO:0007669"/>
    <property type="project" value="UniProtKB-ARBA"/>
</dbReference>
<dbReference type="PANTHER" id="PTHR16983">
    <property type="entry name" value="UPAR/LY6 DOMAIN-CONTAINING PROTEIN"/>
    <property type="match status" value="1"/>
</dbReference>
<dbReference type="eggNOG" id="ENOG502SCWD">
    <property type="taxonomic scope" value="Eukaryota"/>
</dbReference>
<dbReference type="Proteomes" id="UP000007267">
    <property type="component" value="Unassembled WGS sequence"/>
</dbReference>
<dbReference type="GO" id="GO:0033130">
    <property type="term" value="F:acetylcholine receptor binding"/>
    <property type="evidence" value="ECO:0007669"/>
    <property type="project" value="Ensembl"/>
</dbReference>
<keyword evidence="3 6" id="KW-0732">Signal</keyword>
<dbReference type="EMBL" id="AGCU01105651">
    <property type="status" value="NOT_ANNOTATED_CDS"/>
    <property type="molecule type" value="Genomic_DNA"/>
</dbReference>
<reference evidence="9" key="1">
    <citation type="submission" date="2011-10" db="EMBL/GenBank/DDBJ databases">
        <authorList>
            <consortium name="Soft-shell Turtle Genome Consortium"/>
        </authorList>
    </citation>
    <scope>NUCLEOTIDE SEQUENCE [LARGE SCALE GENOMIC DNA]</scope>
    <source>
        <strain evidence="9">Daiwa-1</strain>
    </source>
</reference>
<reference evidence="8" key="3">
    <citation type="submission" date="2025-08" db="UniProtKB">
        <authorList>
            <consortium name="Ensembl"/>
        </authorList>
    </citation>
    <scope>IDENTIFICATION</scope>
</reference>
<accession>K7FHJ1</accession>
<evidence type="ECO:0000256" key="4">
    <source>
        <dbReference type="ARBA" id="ARBA00023136"/>
    </source>
</evidence>
<evidence type="ECO:0000313" key="9">
    <source>
        <dbReference type="Proteomes" id="UP000007267"/>
    </source>
</evidence>
<reference evidence="8" key="4">
    <citation type="submission" date="2025-09" db="UniProtKB">
        <authorList>
            <consortium name="Ensembl"/>
        </authorList>
    </citation>
    <scope>IDENTIFICATION</scope>
</reference>
<dbReference type="HOGENOM" id="CLU_141358_1_0_1"/>
<evidence type="ECO:0000256" key="5">
    <source>
        <dbReference type="ARBA" id="ARBA00023180"/>
    </source>
</evidence>
<dbReference type="GeneTree" id="ENSGT00940000153378"/>
<dbReference type="FunFam" id="2.10.60.10:FF:000003">
    <property type="entry name" value="lymphocyte antigen 6E isoform X1"/>
    <property type="match status" value="1"/>
</dbReference>
<dbReference type="EMBL" id="AGCU01105654">
    <property type="status" value="NOT_ANNOTATED_CDS"/>
    <property type="molecule type" value="Genomic_DNA"/>
</dbReference>
<evidence type="ECO:0000256" key="6">
    <source>
        <dbReference type="SAM" id="SignalP"/>
    </source>
</evidence>